<dbReference type="SUPFAM" id="SSF63829">
    <property type="entry name" value="Calcium-dependent phosphotriesterase"/>
    <property type="match status" value="1"/>
</dbReference>
<protein>
    <submittedName>
        <fullName evidence="3">Phytase</fullName>
    </submittedName>
</protein>
<dbReference type="AlphaFoldDB" id="A0A6S6P7Y9"/>
<sequence length="380" mass="40040">MHLSTVLTERFVRGCCAALLACASAATGCSTAYSVPAGIQYAGQRQVPAGATFDGTVIGGLSGISYDARRDVYVIVSDDRSAKNAARFYEARIGLGGNGVGSVDFVATHPWLDVDGRPFAPLDTAARPPVVPPDPEGIAVDTHRQRLYWSSEGERLTEDADHPALRDPFVRIADFGGRYLGEFALPPALRMSASDSGPRRNSTLEGLTVSPSGQSVWAAMEGPLLQDGPPPSDTEGALTRITRFDPDTMKATAQYAYPLDRVSAGPGGDNGVSAVAALDDATFLVVERGFAGTNSVRIYRAQVGDADNVLDVAAFAGRQVRPMTKSLVADLTDIAALGRLDNIEGITLGPALPDGRRALVLVSDDNFSPTQITQVLAFAM</sequence>
<proteinExistence type="predicted"/>
<evidence type="ECO:0000313" key="4">
    <source>
        <dbReference type="Proteomes" id="UP000515734"/>
    </source>
</evidence>
<dbReference type="Proteomes" id="UP000515734">
    <property type="component" value="Chromosome"/>
</dbReference>
<feature type="domain" description="Phytase-like" evidence="2">
    <location>
        <begin position="58"/>
        <end position="367"/>
    </location>
</feature>
<dbReference type="EMBL" id="AP023287">
    <property type="protein sequence ID" value="BCI54754.1"/>
    <property type="molecule type" value="Genomic_DNA"/>
</dbReference>
<reference evidence="3 4" key="1">
    <citation type="submission" date="2020-07" db="EMBL/GenBank/DDBJ databases">
        <title>Complete genome sequence of Mycolicibacterium litorale like strain isolated from cardiac implantable electronic device infection.</title>
        <authorList>
            <person name="Fukano H."/>
            <person name="Miyama H."/>
            <person name="Hoshino Y."/>
        </authorList>
    </citation>
    <scope>NUCLEOTIDE SEQUENCE [LARGE SCALE GENOMIC DNA]</scope>
    <source>
        <strain evidence="3 4">NIIDNTM18</strain>
    </source>
</reference>
<keyword evidence="1" id="KW-0732">Signal</keyword>
<feature type="signal peptide" evidence="1">
    <location>
        <begin position="1"/>
        <end position="32"/>
    </location>
</feature>
<dbReference type="PANTHER" id="PTHR37957">
    <property type="entry name" value="BLR7070 PROTEIN"/>
    <property type="match status" value="1"/>
</dbReference>
<gene>
    <name evidence="3" type="ORF">NIIDNTM18_40320</name>
</gene>
<dbReference type="InterPro" id="IPR027372">
    <property type="entry name" value="Phytase-like_dom"/>
</dbReference>
<evidence type="ECO:0000313" key="3">
    <source>
        <dbReference type="EMBL" id="BCI54754.1"/>
    </source>
</evidence>
<feature type="chain" id="PRO_5038415866" evidence="1">
    <location>
        <begin position="33"/>
        <end position="380"/>
    </location>
</feature>
<name>A0A6S6P7Y9_9MYCO</name>
<dbReference type="Pfam" id="PF13449">
    <property type="entry name" value="Phytase-like"/>
    <property type="match status" value="1"/>
</dbReference>
<organism evidence="3 4">
    <name type="scientific">Mycolicibacterium litorale</name>
    <dbReference type="NCBI Taxonomy" id="758802"/>
    <lineage>
        <taxon>Bacteria</taxon>
        <taxon>Bacillati</taxon>
        <taxon>Actinomycetota</taxon>
        <taxon>Actinomycetes</taxon>
        <taxon>Mycobacteriales</taxon>
        <taxon>Mycobacteriaceae</taxon>
        <taxon>Mycolicibacterium</taxon>
    </lineage>
</organism>
<evidence type="ECO:0000256" key="1">
    <source>
        <dbReference type="SAM" id="SignalP"/>
    </source>
</evidence>
<dbReference type="PANTHER" id="PTHR37957:SF1">
    <property type="entry name" value="PHYTASE-LIKE DOMAIN-CONTAINING PROTEIN"/>
    <property type="match status" value="1"/>
</dbReference>
<dbReference type="RefSeq" id="WP_232100365.1">
    <property type="nucleotide sequence ID" value="NZ_AP023287.1"/>
</dbReference>
<accession>A0A6S6P7Y9</accession>
<evidence type="ECO:0000259" key="2">
    <source>
        <dbReference type="Pfam" id="PF13449"/>
    </source>
</evidence>